<gene>
    <name evidence="3" type="ORF">E2L08_04020</name>
</gene>
<evidence type="ECO:0000256" key="1">
    <source>
        <dbReference type="ARBA" id="ARBA00007198"/>
    </source>
</evidence>
<organism evidence="3 4">
    <name type="scientific">Palleronia sediminis</name>
    <dbReference type="NCBI Taxonomy" id="2547833"/>
    <lineage>
        <taxon>Bacteria</taxon>
        <taxon>Pseudomonadati</taxon>
        <taxon>Pseudomonadota</taxon>
        <taxon>Alphaproteobacteria</taxon>
        <taxon>Rhodobacterales</taxon>
        <taxon>Roseobacteraceae</taxon>
        <taxon>Palleronia</taxon>
    </lineage>
</organism>
<evidence type="ECO:0008006" key="5">
    <source>
        <dbReference type="Google" id="ProtNLM"/>
    </source>
</evidence>
<dbReference type="PANTHER" id="PTHR30041">
    <property type="entry name" value="ARSENATE REDUCTASE"/>
    <property type="match status" value="1"/>
</dbReference>
<evidence type="ECO:0000313" key="3">
    <source>
        <dbReference type="EMBL" id="TDL81829.1"/>
    </source>
</evidence>
<reference evidence="3 4" key="1">
    <citation type="submission" date="2019-03" db="EMBL/GenBank/DDBJ databases">
        <title>Primorskyibacter sp. SS33 isolated from sediments.</title>
        <authorList>
            <person name="Xunke S."/>
        </authorList>
    </citation>
    <scope>NUCLEOTIDE SEQUENCE [LARGE SCALE GENOMIC DNA]</scope>
    <source>
        <strain evidence="3 4">SS33</strain>
    </source>
</reference>
<dbReference type="RefSeq" id="WP_133395779.1">
    <property type="nucleotide sequence ID" value="NZ_SNAA01000003.1"/>
</dbReference>
<dbReference type="PROSITE" id="PS51353">
    <property type="entry name" value="ARSC"/>
    <property type="match status" value="1"/>
</dbReference>
<dbReference type="InterPro" id="IPR006660">
    <property type="entry name" value="Arsenate_reductase-like"/>
</dbReference>
<proteinExistence type="inferred from homology"/>
<comment type="similarity">
    <text evidence="1 2">Belongs to the ArsC family.</text>
</comment>
<dbReference type="SUPFAM" id="SSF52833">
    <property type="entry name" value="Thioredoxin-like"/>
    <property type="match status" value="1"/>
</dbReference>
<evidence type="ECO:0000313" key="4">
    <source>
        <dbReference type="Proteomes" id="UP000295701"/>
    </source>
</evidence>
<dbReference type="AlphaFoldDB" id="A0A4V3BA55"/>
<accession>A0A4V3BA55</accession>
<dbReference type="InterPro" id="IPR036249">
    <property type="entry name" value="Thioredoxin-like_sf"/>
</dbReference>
<dbReference type="EMBL" id="SNAA01000003">
    <property type="protein sequence ID" value="TDL81829.1"/>
    <property type="molecule type" value="Genomic_DNA"/>
</dbReference>
<name>A0A4V3BA55_9RHOB</name>
<keyword evidence="4" id="KW-1185">Reference proteome</keyword>
<dbReference type="Proteomes" id="UP000295701">
    <property type="component" value="Unassembled WGS sequence"/>
</dbReference>
<sequence length="113" mass="12186">MTASPLTVIGLAACDTCRKARSALAADGHDVTLRDQRAEPLTSDEIDDLLARFGDALVNRRSTTWRGLSEDERARPPADLLVAHPALMKRPVIRTESGAHLGWTAEIRAALSG</sequence>
<dbReference type="OrthoDB" id="9803749at2"/>
<dbReference type="Pfam" id="PF03960">
    <property type="entry name" value="ArsC"/>
    <property type="match status" value="1"/>
</dbReference>
<evidence type="ECO:0000256" key="2">
    <source>
        <dbReference type="PROSITE-ProRule" id="PRU01282"/>
    </source>
</evidence>
<comment type="caution">
    <text evidence="3">The sequence shown here is derived from an EMBL/GenBank/DDBJ whole genome shotgun (WGS) entry which is preliminary data.</text>
</comment>
<dbReference type="PANTHER" id="PTHR30041:SF8">
    <property type="entry name" value="PROTEIN YFFB"/>
    <property type="match status" value="1"/>
</dbReference>
<protein>
    <recommendedName>
        <fullName evidence="5">Arsenate reductase</fullName>
    </recommendedName>
</protein>
<dbReference type="Gene3D" id="3.40.30.10">
    <property type="entry name" value="Glutaredoxin"/>
    <property type="match status" value="1"/>
</dbReference>